<sequence>MQVELNGAPTELPDNASLTDLINQMDLAGKRIAIEVNEEIIPRSQHTSYMLTAGDKVEVVHAIGGG</sequence>
<name>A0A437QAX4_9GAMM</name>
<keyword evidence="2" id="KW-1185">Reference proteome</keyword>
<dbReference type="EMBL" id="SACQ01000002">
    <property type="protein sequence ID" value="RVU31690.1"/>
    <property type="molecule type" value="Genomic_DNA"/>
</dbReference>
<dbReference type="PANTHER" id="PTHR34472">
    <property type="entry name" value="SULFUR CARRIER PROTEIN THIS"/>
    <property type="match status" value="1"/>
</dbReference>
<reference evidence="1 2" key="1">
    <citation type="submission" date="2019-01" db="EMBL/GenBank/DDBJ databases">
        <authorList>
            <person name="Chen W.-M."/>
        </authorList>
    </citation>
    <scope>NUCLEOTIDE SEQUENCE [LARGE SCALE GENOMIC DNA]</scope>
    <source>
        <strain evidence="1 2">HPM-16</strain>
    </source>
</reference>
<organism evidence="1 2">
    <name type="scientific">Neptunomonas marina</name>
    <dbReference type="NCBI Taxonomy" id="1815562"/>
    <lineage>
        <taxon>Bacteria</taxon>
        <taxon>Pseudomonadati</taxon>
        <taxon>Pseudomonadota</taxon>
        <taxon>Gammaproteobacteria</taxon>
        <taxon>Oceanospirillales</taxon>
        <taxon>Oceanospirillaceae</taxon>
        <taxon>Neptunomonas</taxon>
    </lineage>
</organism>
<gene>
    <name evidence="1" type="primary">thiS</name>
    <name evidence="1" type="ORF">EOE65_06855</name>
</gene>
<dbReference type="NCBIfam" id="TIGR01683">
    <property type="entry name" value="thiS"/>
    <property type="match status" value="1"/>
</dbReference>
<dbReference type="InterPro" id="IPR016155">
    <property type="entry name" value="Mopterin_synth/thiamin_S_b"/>
</dbReference>
<comment type="caution">
    <text evidence="1">The sequence shown here is derived from an EMBL/GenBank/DDBJ whole genome shotgun (WGS) entry which is preliminary data.</text>
</comment>
<proteinExistence type="predicted"/>
<dbReference type="RefSeq" id="WP_127693549.1">
    <property type="nucleotide sequence ID" value="NZ_SACQ01000002.1"/>
</dbReference>
<evidence type="ECO:0000313" key="1">
    <source>
        <dbReference type="EMBL" id="RVU31690.1"/>
    </source>
</evidence>
<evidence type="ECO:0000313" key="2">
    <source>
        <dbReference type="Proteomes" id="UP000282818"/>
    </source>
</evidence>
<dbReference type="AlphaFoldDB" id="A0A437QAX4"/>
<dbReference type="InterPro" id="IPR012675">
    <property type="entry name" value="Beta-grasp_dom_sf"/>
</dbReference>
<dbReference type="Proteomes" id="UP000282818">
    <property type="component" value="Unassembled WGS sequence"/>
</dbReference>
<dbReference type="InterPro" id="IPR010035">
    <property type="entry name" value="Thi_S"/>
</dbReference>
<dbReference type="Gene3D" id="3.10.20.30">
    <property type="match status" value="1"/>
</dbReference>
<accession>A0A437QAX4</accession>
<protein>
    <submittedName>
        <fullName evidence="1">Sulfur carrier protein ThiS</fullName>
    </submittedName>
</protein>
<dbReference type="Pfam" id="PF02597">
    <property type="entry name" value="ThiS"/>
    <property type="match status" value="1"/>
</dbReference>
<dbReference type="InterPro" id="IPR003749">
    <property type="entry name" value="ThiS/MoaD-like"/>
</dbReference>
<dbReference type="SUPFAM" id="SSF54285">
    <property type="entry name" value="MoaD/ThiS"/>
    <property type="match status" value="1"/>
</dbReference>
<dbReference type="CDD" id="cd00565">
    <property type="entry name" value="Ubl_ThiS"/>
    <property type="match status" value="1"/>
</dbReference>
<dbReference type="PANTHER" id="PTHR34472:SF1">
    <property type="entry name" value="SULFUR CARRIER PROTEIN THIS"/>
    <property type="match status" value="1"/>
</dbReference>